<feature type="chain" id="PRO_5020551306" description="histidine kinase" evidence="9">
    <location>
        <begin position="27"/>
        <end position="749"/>
    </location>
</feature>
<dbReference type="AlphaFoldDB" id="A0A4R0MQQ0"/>
<keyword evidence="9" id="KW-0732">Signal</keyword>
<dbReference type="Gene3D" id="1.25.40.10">
    <property type="entry name" value="Tetratricopeptide repeat domain"/>
    <property type="match status" value="1"/>
</dbReference>
<keyword evidence="8" id="KW-0812">Transmembrane</keyword>
<keyword evidence="3" id="KW-0597">Phosphoprotein</keyword>
<dbReference type="Gene3D" id="3.30.450.20">
    <property type="entry name" value="PAS domain"/>
    <property type="match status" value="1"/>
</dbReference>
<keyword evidence="6" id="KW-0418">Kinase</keyword>
<keyword evidence="8" id="KW-0472">Membrane</keyword>
<keyword evidence="4" id="KW-0808">Transferase</keyword>
<accession>A0A4R0MQQ0</accession>
<evidence type="ECO:0000256" key="4">
    <source>
        <dbReference type="ARBA" id="ARBA00022679"/>
    </source>
</evidence>
<dbReference type="SUPFAM" id="SSF48452">
    <property type="entry name" value="TPR-like"/>
    <property type="match status" value="1"/>
</dbReference>
<evidence type="ECO:0000256" key="9">
    <source>
        <dbReference type="SAM" id="SignalP"/>
    </source>
</evidence>
<dbReference type="InterPro" id="IPR011495">
    <property type="entry name" value="Sig_transdc_His_kin_sub2_dim/P"/>
</dbReference>
<dbReference type="PANTHER" id="PTHR41523">
    <property type="entry name" value="TWO-COMPONENT SYSTEM SENSOR PROTEIN"/>
    <property type="match status" value="1"/>
</dbReference>
<dbReference type="Pfam" id="PF07568">
    <property type="entry name" value="HisKA_2"/>
    <property type="match status" value="1"/>
</dbReference>
<evidence type="ECO:0000256" key="5">
    <source>
        <dbReference type="ARBA" id="ARBA00022741"/>
    </source>
</evidence>
<evidence type="ECO:0000256" key="3">
    <source>
        <dbReference type="ARBA" id="ARBA00022553"/>
    </source>
</evidence>
<evidence type="ECO:0000256" key="6">
    <source>
        <dbReference type="ARBA" id="ARBA00022777"/>
    </source>
</evidence>
<evidence type="ECO:0000256" key="7">
    <source>
        <dbReference type="ARBA" id="ARBA00022840"/>
    </source>
</evidence>
<evidence type="ECO:0000313" key="12">
    <source>
        <dbReference type="Proteomes" id="UP000292884"/>
    </source>
</evidence>
<proteinExistence type="predicted"/>
<dbReference type="Pfam" id="PF02518">
    <property type="entry name" value="HATPase_c"/>
    <property type="match status" value="1"/>
</dbReference>
<comment type="caution">
    <text evidence="11">The sequence shown here is derived from an EMBL/GenBank/DDBJ whole genome shotgun (WGS) entry which is preliminary data.</text>
</comment>
<dbReference type="PANTHER" id="PTHR41523:SF8">
    <property type="entry name" value="ETHYLENE RESPONSE SENSOR PROTEIN"/>
    <property type="match status" value="1"/>
</dbReference>
<keyword evidence="12" id="KW-1185">Reference proteome</keyword>
<dbReference type="SUPFAM" id="SSF55874">
    <property type="entry name" value="ATPase domain of HSP90 chaperone/DNA topoisomerase II/histidine kinase"/>
    <property type="match status" value="1"/>
</dbReference>
<evidence type="ECO:0000256" key="1">
    <source>
        <dbReference type="ARBA" id="ARBA00000085"/>
    </source>
</evidence>
<keyword evidence="5" id="KW-0547">Nucleotide-binding</keyword>
<feature type="transmembrane region" description="Helical" evidence="8">
    <location>
        <begin position="500"/>
        <end position="519"/>
    </location>
</feature>
<dbReference type="InterPro" id="IPR003594">
    <property type="entry name" value="HATPase_dom"/>
</dbReference>
<dbReference type="InterPro" id="IPR036890">
    <property type="entry name" value="HATPase_C_sf"/>
</dbReference>
<keyword evidence="7" id="KW-0067">ATP-binding</keyword>
<sequence>MPIYLNVIRKILFFATAIFFCQVSFAQTLSQLTKQERLDVLLSKDDTSKIRALNKLAKAHNYLFIQYKHPEHRDSTFLAYNLAMKIANAYKTADKNYWQMTVLSGIGEAECYAGDTVNGRKKIFKAIGFFSSNNFIDDELNCWGVLNKTAEYHGNAKDQLSYLKALQSRALRYKKINMLIKTKEWMIDLIANSGKLDTLPKLYLSLIKEYKHTSAAELDYAYVQLARYYRYKGNLSNALYYALASRDWMIKTNDTTNRKKSFIYGELAEIYQFLGNSAKSIFWYKKTIEVRRKEKLSQVSIYRTTGFLVQEHIKLKQATEALAYITNLAREFPPIGGDNEANLFQMKAYCYEALGKVKLAEDAYINMIKRYRAFPTHPVVLQIANYDIGKFYVNQKQFKKASLYISEKDFVQGGAAEMKDYHYLQYKIDSANKNYPSALYHLNTFKNISDSIFNVTKSKQIAELEIKYATKQKENDIRILKKDQQIQNENIKRANLTRNWILSGVFLLFLVIGLLYNSFSINQKKSKEIDLKNASLSLLIAEKDDLLQDKEWLLKEIHHRVKNNLQIITSLLHSQSIYINNDEALVAIQNSENRVHAIALIHQKLYQSESLELISIPAYIEELIGYLKGSYSLDNRITFEKHLESIDLHVAQAVTLGLILNEAITNAIKYAYGPDEIGVIYIKIIKSNDNFYELTIADNGTGFSPGFDFNKVESLGLNLMRGLCKQLGGSLEFSSNQGCTINITFKRDF</sequence>
<evidence type="ECO:0000256" key="2">
    <source>
        <dbReference type="ARBA" id="ARBA00012438"/>
    </source>
</evidence>
<evidence type="ECO:0000313" key="11">
    <source>
        <dbReference type="EMBL" id="TCC89229.1"/>
    </source>
</evidence>
<reference evidence="11 12" key="1">
    <citation type="submission" date="2019-02" db="EMBL/GenBank/DDBJ databases">
        <title>Pedobacter sp. RP-1-13 sp. nov., isolated from Arctic soil.</title>
        <authorList>
            <person name="Dahal R.H."/>
        </authorList>
    </citation>
    <scope>NUCLEOTIDE SEQUENCE [LARGE SCALE GENOMIC DNA]</scope>
    <source>
        <strain evidence="11 12">RP-1-13</strain>
    </source>
</reference>
<dbReference type="EC" id="2.7.13.3" evidence="2"/>
<organism evidence="11 12">
    <name type="scientific">Pedobacter frigiditerrae</name>
    <dbReference type="NCBI Taxonomy" id="2530452"/>
    <lineage>
        <taxon>Bacteria</taxon>
        <taxon>Pseudomonadati</taxon>
        <taxon>Bacteroidota</taxon>
        <taxon>Sphingobacteriia</taxon>
        <taxon>Sphingobacteriales</taxon>
        <taxon>Sphingobacteriaceae</taxon>
        <taxon>Pedobacter</taxon>
    </lineage>
</organism>
<protein>
    <recommendedName>
        <fullName evidence="2">histidine kinase</fullName>
        <ecNumber evidence="2">2.7.13.3</ecNumber>
    </recommendedName>
</protein>
<dbReference type="InterPro" id="IPR011990">
    <property type="entry name" value="TPR-like_helical_dom_sf"/>
</dbReference>
<evidence type="ECO:0000259" key="10">
    <source>
        <dbReference type="SMART" id="SM00387"/>
    </source>
</evidence>
<name>A0A4R0MQQ0_9SPHI</name>
<dbReference type="RefSeq" id="WP_131554216.1">
    <property type="nucleotide sequence ID" value="NZ_SJSK01000004.1"/>
</dbReference>
<gene>
    <name evidence="11" type="ORF">EZ428_16155</name>
</gene>
<dbReference type="EMBL" id="SJSK01000004">
    <property type="protein sequence ID" value="TCC89229.1"/>
    <property type="molecule type" value="Genomic_DNA"/>
</dbReference>
<dbReference type="GO" id="GO:0004673">
    <property type="term" value="F:protein histidine kinase activity"/>
    <property type="evidence" value="ECO:0007669"/>
    <property type="project" value="UniProtKB-EC"/>
</dbReference>
<dbReference type="OrthoDB" id="1523170at2"/>
<keyword evidence="8" id="KW-1133">Transmembrane helix</keyword>
<dbReference type="GO" id="GO:0005524">
    <property type="term" value="F:ATP binding"/>
    <property type="evidence" value="ECO:0007669"/>
    <property type="project" value="UniProtKB-KW"/>
</dbReference>
<dbReference type="Proteomes" id="UP000292884">
    <property type="component" value="Unassembled WGS sequence"/>
</dbReference>
<dbReference type="Gene3D" id="3.30.565.10">
    <property type="entry name" value="Histidine kinase-like ATPase, C-terminal domain"/>
    <property type="match status" value="1"/>
</dbReference>
<dbReference type="SMART" id="SM00387">
    <property type="entry name" value="HATPase_c"/>
    <property type="match status" value="1"/>
</dbReference>
<feature type="domain" description="Histidine kinase/HSP90-like ATPase" evidence="10">
    <location>
        <begin position="651"/>
        <end position="749"/>
    </location>
</feature>
<feature type="signal peptide" evidence="9">
    <location>
        <begin position="1"/>
        <end position="26"/>
    </location>
</feature>
<evidence type="ECO:0000256" key="8">
    <source>
        <dbReference type="SAM" id="Phobius"/>
    </source>
</evidence>
<comment type="catalytic activity">
    <reaction evidence="1">
        <text>ATP + protein L-histidine = ADP + protein N-phospho-L-histidine.</text>
        <dbReference type="EC" id="2.7.13.3"/>
    </reaction>
</comment>